<evidence type="ECO:0000313" key="1">
    <source>
        <dbReference type="EMBL" id="MDV2077228.1"/>
    </source>
</evidence>
<gene>
    <name evidence="1" type="primary">ilvM</name>
    <name evidence="1" type="ORF">RYS15_00965</name>
</gene>
<evidence type="ECO:0000313" key="2">
    <source>
        <dbReference type="Proteomes" id="UP001269819"/>
    </source>
</evidence>
<dbReference type="EMBL" id="JAWIIJ010000001">
    <property type="protein sequence ID" value="MDV2077228.1"/>
    <property type="molecule type" value="Genomic_DNA"/>
</dbReference>
<comment type="caution">
    <text evidence="1">The sequence shown here is derived from an EMBL/GenBank/DDBJ whole genome shotgun (WGS) entry which is preliminary data.</text>
</comment>
<dbReference type="RefSeq" id="WP_316972223.1">
    <property type="nucleotide sequence ID" value="NZ_JAWIIJ010000001.1"/>
</dbReference>
<dbReference type="EC" id="2.2.1.6" evidence="1"/>
<dbReference type="SUPFAM" id="SSF55021">
    <property type="entry name" value="ACT-like"/>
    <property type="match status" value="1"/>
</dbReference>
<name>A0ABU3VSI8_9GAMM</name>
<keyword evidence="1" id="KW-0808">Transferase</keyword>
<dbReference type="Gene3D" id="3.30.70.260">
    <property type="match status" value="1"/>
</dbReference>
<accession>A0ABU3VSI8</accession>
<dbReference type="Proteomes" id="UP001269819">
    <property type="component" value="Unassembled WGS sequence"/>
</dbReference>
<dbReference type="InterPro" id="IPR045865">
    <property type="entry name" value="ACT-like_dom_sf"/>
</dbReference>
<proteinExistence type="predicted"/>
<sequence>MTATTEHTLTCRMQAEPAALERLCQVVRVRGFRIRQMSADSADGQLTIGLTVSGERPIGMLQSQLEKLHTVAQVSTETTLALALARA</sequence>
<keyword evidence="2" id="KW-1185">Reference proteome</keyword>
<dbReference type="Pfam" id="PF13710">
    <property type="entry name" value="ACT_5"/>
    <property type="match status" value="1"/>
</dbReference>
<protein>
    <submittedName>
        <fullName evidence="1">Acetolactate synthase 2 small subunit</fullName>
        <ecNumber evidence="1">2.2.1.6</ecNumber>
    </submittedName>
</protein>
<dbReference type="GO" id="GO:0003984">
    <property type="term" value="F:acetolactate synthase activity"/>
    <property type="evidence" value="ECO:0007669"/>
    <property type="project" value="UniProtKB-EC"/>
</dbReference>
<dbReference type="NCBIfam" id="NF008362">
    <property type="entry name" value="PRK11152.1"/>
    <property type="match status" value="1"/>
</dbReference>
<organism evidence="1 2">
    <name type="scientific">Marinobacter xestospongiae</name>
    <dbReference type="NCBI Taxonomy" id="994319"/>
    <lineage>
        <taxon>Bacteria</taxon>
        <taxon>Pseudomonadati</taxon>
        <taxon>Pseudomonadota</taxon>
        <taxon>Gammaproteobacteria</taxon>
        <taxon>Pseudomonadales</taxon>
        <taxon>Marinobacteraceae</taxon>
        <taxon>Marinobacter</taxon>
    </lineage>
</organism>
<reference evidence="1 2" key="1">
    <citation type="submission" date="2023-10" db="EMBL/GenBank/DDBJ databases">
        <title>Characteristics and mechanism of a salt-tolerant marine origin heterotrophic nitrifying- aerobic denitrifying bacteria Marinobacter xestospongiae HN1.</title>
        <authorList>
            <person name="Qi R."/>
        </authorList>
    </citation>
    <scope>NUCLEOTIDE SEQUENCE [LARGE SCALE GENOMIC DNA]</scope>
    <source>
        <strain evidence="1 2">HN1</strain>
    </source>
</reference>